<proteinExistence type="predicted"/>
<sequence>MFNRSTSFSFGQNASTTAQAPTAPQTNTMAGSLFGTQPQQQQQPASTFSFGASQPQQQQLATTSLFGQPAQQQQQQPQKQGLFGASTGGGLFGSSTNTAQQQQQQPAQSTFSFGQPQQQQQQQQPQQQQLQWQQQSQQQPQQQQAGASPFSQYPFHQRERFNDLPDAPKKLLEELDEFIQSQHRIRAEVRTKDYGTEQIKKSSSLVTDIRHELNALNTLILPSDLSQARELASTLDADHKDLKHMCDIVSLIHHASNPQQQAAQAQQAQSQTGSGGPGAGGRLIGPKEIAELGLGGFGAKYFANVANSFKERIERYRATMESIERFLNSMDGSNSQNPEAIANALKAQHAEFMSLASQVTALHAEIELLRTDFTRWYQRTNNCIRDPFAGIVASAGGM</sequence>
<dbReference type="PANTHER" id="PTHR13437:SF2">
    <property type="entry name" value="NUCLEOPORIN P58_P45"/>
    <property type="match status" value="1"/>
</dbReference>
<feature type="compositionally biased region" description="Low complexity" evidence="8">
    <location>
        <begin position="12"/>
        <end position="30"/>
    </location>
</feature>
<evidence type="ECO:0000256" key="6">
    <source>
        <dbReference type="ARBA" id="ARBA00023132"/>
    </source>
</evidence>
<evidence type="ECO:0000256" key="7">
    <source>
        <dbReference type="ARBA" id="ARBA00023242"/>
    </source>
</evidence>
<dbReference type="SUPFAM" id="SSF81995">
    <property type="entry name" value="beta-sandwich domain of Sec23/24"/>
    <property type="match status" value="1"/>
</dbReference>
<evidence type="ECO:0000256" key="1">
    <source>
        <dbReference type="ARBA" id="ARBA00004567"/>
    </source>
</evidence>
<keyword evidence="2" id="KW-0813">Transport</keyword>
<evidence type="ECO:0000256" key="4">
    <source>
        <dbReference type="ARBA" id="ARBA00022927"/>
    </source>
</evidence>
<evidence type="ECO:0000256" key="3">
    <source>
        <dbReference type="ARBA" id="ARBA00022816"/>
    </source>
</evidence>
<keyword evidence="3" id="KW-0509">mRNA transport</keyword>
<dbReference type="GO" id="GO:0008139">
    <property type="term" value="F:nuclear localization sequence binding"/>
    <property type="evidence" value="ECO:0007669"/>
    <property type="project" value="InterPro"/>
</dbReference>
<feature type="compositionally biased region" description="Low complexity" evidence="8">
    <location>
        <begin position="115"/>
        <end position="144"/>
    </location>
</feature>
<dbReference type="Proteomes" id="UP000077521">
    <property type="component" value="Unassembled WGS sequence"/>
</dbReference>
<feature type="compositionally biased region" description="Low complexity" evidence="8">
    <location>
        <begin position="99"/>
        <end position="108"/>
    </location>
</feature>
<feature type="compositionally biased region" description="Low complexity" evidence="8">
    <location>
        <begin position="68"/>
        <end position="80"/>
    </location>
</feature>
<keyword evidence="5" id="KW-0811">Translocation</keyword>
<dbReference type="GO" id="GO:0017056">
    <property type="term" value="F:structural constituent of nuclear pore"/>
    <property type="evidence" value="ECO:0007669"/>
    <property type="project" value="InterPro"/>
</dbReference>
<keyword evidence="10" id="KW-1185">Reference proteome</keyword>
<dbReference type="GO" id="GO:0005643">
    <property type="term" value="C:nuclear pore"/>
    <property type="evidence" value="ECO:0007669"/>
    <property type="project" value="UniProtKB-SubCell"/>
</dbReference>
<reference evidence="9" key="2">
    <citation type="journal article" date="2019" name="IMA Fungus">
        <title>Genome sequencing and comparison of five Tilletia species to identify candidate genes for the detection of regulated species infecting wheat.</title>
        <authorList>
            <person name="Nguyen H.D.T."/>
            <person name="Sultana T."/>
            <person name="Kesanakurti P."/>
            <person name="Hambleton S."/>
        </authorList>
    </citation>
    <scope>NUCLEOTIDE SEQUENCE</scope>
    <source>
        <strain evidence="9">DAOMC 236416</strain>
    </source>
</reference>
<gene>
    <name evidence="9" type="ORF">A4X13_0g1377</name>
</gene>
<evidence type="ECO:0008006" key="11">
    <source>
        <dbReference type="Google" id="ProtNLM"/>
    </source>
</evidence>
<accession>A0A177TVA3</accession>
<feature type="compositionally biased region" description="Gly residues" evidence="8">
    <location>
        <begin position="273"/>
        <end position="282"/>
    </location>
</feature>
<reference evidence="9" key="1">
    <citation type="submission" date="2016-04" db="EMBL/GenBank/DDBJ databases">
        <authorList>
            <person name="Nguyen H.D."/>
            <person name="Samba Siva P."/>
            <person name="Cullis J."/>
            <person name="Levesque C.A."/>
            <person name="Hambleton S."/>
        </authorList>
    </citation>
    <scope>NUCLEOTIDE SEQUENCE</scope>
    <source>
        <strain evidence="9">DAOMC 236416</strain>
    </source>
</reference>
<feature type="region of interest" description="Disordered" evidence="8">
    <location>
        <begin position="1"/>
        <end position="149"/>
    </location>
</feature>
<dbReference type="AlphaFoldDB" id="A0A177TVA3"/>
<feature type="compositionally biased region" description="Polar residues" evidence="8">
    <location>
        <begin position="45"/>
        <end position="66"/>
    </location>
</feature>
<keyword evidence="7" id="KW-0539">Nucleus</keyword>
<keyword evidence="4" id="KW-0653">Protein transport</keyword>
<name>A0A177TVA3_9BASI</name>
<evidence type="ECO:0000313" key="10">
    <source>
        <dbReference type="Proteomes" id="UP000077521"/>
    </source>
</evidence>
<keyword evidence="6" id="KW-0906">Nuclear pore complex</keyword>
<evidence type="ECO:0000256" key="2">
    <source>
        <dbReference type="ARBA" id="ARBA00022448"/>
    </source>
</evidence>
<comment type="caution">
    <text evidence="9">The sequence shown here is derived from an EMBL/GenBank/DDBJ whole genome shotgun (WGS) entry which is preliminary data.</text>
</comment>
<evidence type="ECO:0000256" key="8">
    <source>
        <dbReference type="SAM" id="MobiDB-lite"/>
    </source>
</evidence>
<comment type="subcellular location">
    <subcellularLocation>
        <location evidence="1">Nucleus</location>
        <location evidence="1">Nuclear pore complex</location>
    </subcellularLocation>
</comment>
<dbReference type="Gene3D" id="6.10.140.1350">
    <property type="match status" value="1"/>
</dbReference>
<evidence type="ECO:0000256" key="5">
    <source>
        <dbReference type="ARBA" id="ARBA00023010"/>
    </source>
</evidence>
<organism evidence="9 10">
    <name type="scientific">Tilletia indica</name>
    <dbReference type="NCBI Taxonomy" id="43049"/>
    <lineage>
        <taxon>Eukaryota</taxon>
        <taxon>Fungi</taxon>
        <taxon>Dikarya</taxon>
        <taxon>Basidiomycota</taxon>
        <taxon>Ustilaginomycotina</taxon>
        <taxon>Exobasidiomycetes</taxon>
        <taxon>Tilletiales</taxon>
        <taxon>Tilletiaceae</taxon>
        <taxon>Tilletia</taxon>
    </lineage>
</organism>
<feature type="compositionally biased region" description="Low complexity" evidence="8">
    <location>
        <begin position="257"/>
        <end position="272"/>
    </location>
</feature>
<dbReference type="InterPro" id="IPR024882">
    <property type="entry name" value="NUP58/p45/49"/>
</dbReference>
<evidence type="ECO:0000313" key="9">
    <source>
        <dbReference type="EMBL" id="KAE8258893.1"/>
    </source>
</evidence>
<dbReference type="GO" id="GO:0051028">
    <property type="term" value="P:mRNA transport"/>
    <property type="evidence" value="ECO:0007669"/>
    <property type="project" value="UniProtKB-KW"/>
</dbReference>
<dbReference type="PANTHER" id="PTHR13437">
    <property type="entry name" value="NUCLEOPORIN P58/P45 NUCLEOPORIN-LIKE PROTEIN 1"/>
    <property type="match status" value="1"/>
</dbReference>
<feature type="compositionally biased region" description="Polar residues" evidence="8">
    <location>
        <begin position="1"/>
        <end position="11"/>
    </location>
</feature>
<dbReference type="GO" id="GO:0015031">
    <property type="term" value="P:protein transport"/>
    <property type="evidence" value="ECO:0007669"/>
    <property type="project" value="UniProtKB-KW"/>
</dbReference>
<feature type="region of interest" description="Disordered" evidence="8">
    <location>
        <begin position="257"/>
        <end position="282"/>
    </location>
</feature>
<protein>
    <recommendedName>
        <fullName evidence="11">Nucleoporin Nup54 alpha-helical domain-containing protein</fullName>
    </recommendedName>
</protein>
<dbReference type="EMBL" id="LWDF02000053">
    <property type="protein sequence ID" value="KAE8258893.1"/>
    <property type="molecule type" value="Genomic_DNA"/>
</dbReference>